<feature type="region of interest" description="Disordered" evidence="1">
    <location>
        <begin position="364"/>
        <end position="393"/>
    </location>
</feature>
<dbReference type="RefSeq" id="WP_254166197.1">
    <property type="nucleotide sequence ID" value="NZ_JANAFB010000014.1"/>
</dbReference>
<accession>A0A9X2HA49</accession>
<name>A0A9X2HA49_9MICC</name>
<dbReference type="CDD" id="cd00254">
    <property type="entry name" value="LT-like"/>
    <property type="match status" value="1"/>
</dbReference>
<dbReference type="PANTHER" id="PTHR37423">
    <property type="entry name" value="SOLUBLE LYTIC MUREIN TRANSGLYCOSYLASE-RELATED"/>
    <property type="match status" value="1"/>
</dbReference>
<keyword evidence="5" id="KW-1185">Reference proteome</keyword>
<dbReference type="InterPro" id="IPR011055">
    <property type="entry name" value="Dup_hybrid_motif"/>
</dbReference>
<feature type="domain" description="Transglycosylase SLT" evidence="2">
    <location>
        <begin position="92"/>
        <end position="196"/>
    </location>
</feature>
<dbReference type="Gene3D" id="1.10.530.10">
    <property type="match status" value="1"/>
</dbReference>
<dbReference type="PANTHER" id="PTHR37423:SF2">
    <property type="entry name" value="MEMBRANE-BOUND LYTIC MUREIN TRANSGLYCOSYLASE C"/>
    <property type="match status" value="1"/>
</dbReference>
<proteinExistence type="predicted"/>
<protein>
    <submittedName>
        <fullName evidence="4">Transglycosylase SLT domain-containing protein</fullName>
    </submittedName>
</protein>
<dbReference type="Pfam" id="PF01464">
    <property type="entry name" value="SLT"/>
    <property type="match status" value="1"/>
</dbReference>
<evidence type="ECO:0000259" key="3">
    <source>
        <dbReference type="Pfam" id="PF01551"/>
    </source>
</evidence>
<feature type="region of interest" description="Disordered" evidence="1">
    <location>
        <begin position="53"/>
        <end position="84"/>
    </location>
</feature>
<gene>
    <name evidence="4" type="ORF">NBM05_07315</name>
</gene>
<dbReference type="AlphaFoldDB" id="A0A9X2HA49"/>
<dbReference type="InterPro" id="IPR023346">
    <property type="entry name" value="Lysozyme-like_dom_sf"/>
</dbReference>
<dbReference type="Proteomes" id="UP001139502">
    <property type="component" value="Unassembled WGS sequence"/>
</dbReference>
<comment type="caution">
    <text evidence="4">The sequence shown here is derived from an EMBL/GenBank/DDBJ whole genome shotgun (WGS) entry which is preliminary data.</text>
</comment>
<feature type="domain" description="M23ase beta-sheet core" evidence="3">
    <location>
        <begin position="269"/>
        <end position="364"/>
    </location>
</feature>
<dbReference type="InterPro" id="IPR008258">
    <property type="entry name" value="Transglycosylase_SLT_dom_1"/>
</dbReference>
<sequence>MAGKAAKFGIKAALLKLFGPILAFFGVALLLLAFMLFLLINAGLSGGAEQAESESQRVETAGNSCSITSEEGEGGDAEGKSTSVPAEYAEDVKKASEEAGIPEQIIAAQIQQESQWDPTAGSHAGAQGIAQFMPATWATYGEGGDIHDGHDGIAALGRYMKDLKGQVSEQAGDDSDELIRLTLAAYNAGPGAVHQHDGVPPYDETRHYVETITGNGQTKFSEDCSPKGSATAWDGDLGDGEWTNPCPGCQFTSGYGPRNVPGLPAWAQNHVGVDLATPGAGNSNGTDIIAPTDMTVVGFLADDGCVMTRQKEGPGFFFAFCHMNSNEVEDGQELKRGDIIGVEGNTAGGGGGGVATHLHLEIYDPESPDPPMPYNDHNIDPEPILKEKGAWPE</sequence>
<organism evidence="4 5">
    <name type="scientific">Rothia santali</name>
    <dbReference type="NCBI Taxonomy" id="2949643"/>
    <lineage>
        <taxon>Bacteria</taxon>
        <taxon>Bacillati</taxon>
        <taxon>Actinomycetota</taxon>
        <taxon>Actinomycetes</taxon>
        <taxon>Micrococcales</taxon>
        <taxon>Micrococcaceae</taxon>
        <taxon>Rothia</taxon>
    </lineage>
</organism>
<evidence type="ECO:0000259" key="2">
    <source>
        <dbReference type="Pfam" id="PF01464"/>
    </source>
</evidence>
<dbReference type="CDD" id="cd12797">
    <property type="entry name" value="M23_peptidase"/>
    <property type="match status" value="1"/>
</dbReference>
<reference evidence="4" key="1">
    <citation type="submission" date="2022-06" db="EMBL/GenBank/DDBJ databases">
        <title>Rothia sp. isolated from sandalwood seedling.</title>
        <authorList>
            <person name="Tuikhar N."/>
            <person name="Kirdat K."/>
            <person name="Thorat V."/>
            <person name="Swetha P."/>
            <person name="Padma S."/>
            <person name="Sundararaj R."/>
            <person name="Yadav A."/>
        </authorList>
    </citation>
    <scope>NUCLEOTIDE SEQUENCE</scope>
    <source>
        <strain evidence="4">AR01</strain>
    </source>
</reference>
<evidence type="ECO:0000256" key="1">
    <source>
        <dbReference type="SAM" id="MobiDB-lite"/>
    </source>
</evidence>
<dbReference type="SUPFAM" id="SSF51261">
    <property type="entry name" value="Duplicated hybrid motif"/>
    <property type="match status" value="1"/>
</dbReference>
<dbReference type="SUPFAM" id="SSF53955">
    <property type="entry name" value="Lysozyme-like"/>
    <property type="match status" value="1"/>
</dbReference>
<dbReference type="EMBL" id="JANAFB010000014">
    <property type="protein sequence ID" value="MCP3425819.1"/>
    <property type="molecule type" value="Genomic_DNA"/>
</dbReference>
<dbReference type="InterPro" id="IPR016047">
    <property type="entry name" value="M23ase_b-sheet_dom"/>
</dbReference>
<evidence type="ECO:0000313" key="5">
    <source>
        <dbReference type="Proteomes" id="UP001139502"/>
    </source>
</evidence>
<dbReference type="Pfam" id="PF01551">
    <property type="entry name" value="Peptidase_M23"/>
    <property type="match status" value="1"/>
</dbReference>
<dbReference type="Gene3D" id="2.70.70.10">
    <property type="entry name" value="Glucose Permease (Domain IIA)"/>
    <property type="match status" value="1"/>
</dbReference>
<feature type="compositionally biased region" description="Basic and acidic residues" evidence="1">
    <location>
        <begin position="377"/>
        <end position="393"/>
    </location>
</feature>
<evidence type="ECO:0000313" key="4">
    <source>
        <dbReference type="EMBL" id="MCP3425819.1"/>
    </source>
</evidence>